<evidence type="ECO:0000259" key="2">
    <source>
        <dbReference type="Pfam" id="PF02911"/>
    </source>
</evidence>
<dbReference type="SUPFAM" id="SSF53328">
    <property type="entry name" value="Formyltransferase"/>
    <property type="match status" value="1"/>
</dbReference>
<dbReference type="Gene3D" id="3.40.50.12230">
    <property type="match status" value="1"/>
</dbReference>
<name>A0A9D7XH48_9BACT</name>
<sequence length="308" mass="33518">MSKPTAVVCAYSSVGTAALEGLLEAGIEVLVLYTYAQGADEHWFIPPAVVAQARGIPVHMAPAFNDDAVYGAIRELQPDFLFSFYFREMIQARFLEIPRLGAYNLHGSLLPKYRGRAPINWVLVKGETETGITLHAMTPKPDDGQILAQARLPIAWDETALSLTAKAADAGRTLMSGSLPGLMDGSIPRIDQKTLGPSTYFGGRKPADSRLDFAMTTGEAFNQIRAVADPWPNAFLETPAGILKVAWALPSDEPCPPGRFRATREGLLLGFADGALRLHALRRGDLRSERPSDHAQWLAELGIPRDLD</sequence>
<evidence type="ECO:0000313" key="4">
    <source>
        <dbReference type="Proteomes" id="UP000886657"/>
    </source>
</evidence>
<dbReference type="InterPro" id="IPR005793">
    <property type="entry name" value="Formyl_trans_C"/>
</dbReference>
<dbReference type="PANTHER" id="PTHR11138:SF5">
    <property type="entry name" value="METHIONYL-TRNA FORMYLTRANSFERASE, MITOCHONDRIAL"/>
    <property type="match status" value="1"/>
</dbReference>
<evidence type="ECO:0000259" key="1">
    <source>
        <dbReference type="Pfam" id="PF00551"/>
    </source>
</evidence>
<protein>
    <submittedName>
        <fullName evidence="3">Formyltransferase</fullName>
    </submittedName>
</protein>
<organism evidence="3 4">
    <name type="scientific">Candidatus Geothrix skivensis</name>
    <dbReference type="NCBI Taxonomy" id="2954439"/>
    <lineage>
        <taxon>Bacteria</taxon>
        <taxon>Pseudomonadati</taxon>
        <taxon>Acidobacteriota</taxon>
        <taxon>Holophagae</taxon>
        <taxon>Holophagales</taxon>
        <taxon>Holophagaceae</taxon>
        <taxon>Geothrix</taxon>
    </lineage>
</organism>
<dbReference type="Proteomes" id="UP000886657">
    <property type="component" value="Unassembled WGS sequence"/>
</dbReference>
<dbReference type="PANTHER" id="PTHR11138">
    <property type="entry name" value="METHIONYL-TRNA FORMYLTRANSFERASE"/>
    <property type="match status" value="1"/>
</dbReference>
<comment type="caution">
    <text evidence="3">The sequence shown here is derived from an EMBL/GenBank/DDBJ whole genome shotgun (WGS) entry which is preliminary data.</text>
</comment>
<dbReference type="GO" id="GO:0004479">
    <property type="term" value="F:methionyl-tRNA formyltransferase activity"/>
    <property type="evidence" value="ECO:0007669"/>
    <property type="project" value="TreeGrafter"/>
</dbReference>
<dbReference type="InterPro" id="IPR036477">
    <property type="entry name" value="Formyl_transf_N_sf"/>
</dbReference>
<dbReference type="InterPro" id="IPR002376">
    <property type="entry name" value="Formyl_transf_N"/>
</dbReference>
<dbReference type="EMBL" id="JADKIO010000005">
    <property type="protein sequence ID" value="MBK9795303.1"/>
    <property type="molecule type" value="Genomic_DNA"/>
</dbReference>
<dbReference type="InterPro" id="IPR011034">
    <property type="entry name" value="Formyl_transferase-like_C_sf"/>
</dbReference>
<feature type="domain" description="Formyl transferase C-terminal" evidence="2">
    <location>
        <begin position="205"/>
        <end position="284"/>
    </location>
</feature>
<reference evidence="3" key="1">
    <citation type="submission" date="2020-10" db="EMBL/GenBank/DDBJ databases">
        <title>Connecting structure to function with the recovery of over 1000 high-quality activated sludge metagenome-assembled genomes encoding full-length rRNA genes using long-read sequencing.</title>
        <authorList>
            <person name="Singleton C.M."/>
            <person name="Petriglieri F."/>
            <person name="Kristensen J.M."/>
            <person name="Kirkegaard R.H."/>
            <person name="Michaelsen T.Y."/>
            <person name="Andersen M.H."/>
            <person name="Karst S.M."/>
            <person name="Dueholm M.S."/>
            <person name="Nielsen P.H."/>
            <person name="Albertsen M."/>
        </authorList>
    </citation>
    <scope>NUCLEOTIDE SEQUENCE</scope>
    <source>
        <strain evidence="3">Skiv_18-Q3-R9-52_MAXAC.067</strain>
    </source>
</reference>
<proteinExistence type="predicted"/>
<dbReference type="SUPFAM" id="SSF50486">
    <property type="entry name" value="FMT C-terminal domain-like"/>
    <property type="match status" value="1"/>
</dbReference>
<feature type="domain" description="Formyl transferase N-terminal" evidence="1">
    <location>
        <begin position="63"/>
        <end position="175"/>
    </location>
</feature>
<gene>
    <name evidence="3" type="ORF">IPP58_02180</name>
</gene>
<dbReference type="AlphaFoldDB" id="A0A9D7XH48"/>
<accession>A0A9D7XH48</accession>
<dbReference type="Pfam" id="PF02911">
    <property type="entry name" value="Formyl_trans_C"/>
    <property type="match status" value="1"/>
</dbReference>
<evidence type="ECO:0000313" key="3">
    <source>
        <dbReference type="EMBL" id="MBK9795303.1"/>
    </source>
</evidence>
<dbReference type="Pfam" id="PF00551">
    <property type="entry name" value="Formyl_trans_N"/>
    <property type="match status" value="1"/>
</dbReference>